<accession>H3HCP9</accession>
<sequence length="307" mass="34616">MYRPTFVSILTALVLLGLRPFVYVTALSIDELWQSADKLWQTDDLDSAMAILQQIETLQPGDRRVQLGIASIYRERKDFDPALEILHGVLAQDPHDHELLQRIGAVYSDKKDFPKALEYLRAAEREIDPTDVEQVDDLTHLFALVYHHGGDHATAEKLFHHILEAADAYNQALAIDPAQAQARVNIAALHHQFGDVNESIPQYLYVINLPSAPVNVKVMAMGNVGAAYEVSRDIVNALSWYERALEAISTSPDMVFPDAFTAQTSRMHLMVHKVRAKLSACVWANSEDEFDSLWNMVTNMQIILQRI</sequence>
<keyword evidence="2 3" id="KW-0802">TPR repeat</keyword>
<dbReference type="PROSITE" id="PS50005">
    <property type="entry name" value="TPR"/>
    <property type="match status" value="1"/>
</dbReference>
<name>H3HCP9_PHYRM</name>
<keyword evidence="1" id="KW-0677">Repeat</keyword>
<evidence type="ECO:0000256" key="2">
    <source>
        <dbReference type="ARBA" id="ARBA00022803"/>
    </source>
</evidence>
<proteinExistence type="predicted"/>
<dbReference type="PANTHER" id="PTHR45586">
    <property type="entry name" value="TPR REPEAT-CONTAINING PROTEIN PA4667"/>
    <property type="match status" value="1"/>
</dbReference>
<dbReference type="EMBL" id="DS566038">
    <property type="status" value="NOT_ANNOTATED_CDS"/>
    <property type="molecule type" value="Genomic_DNA"/>
</dbReference>
<dbReference type="STRING" id="164328.H3HCP9"/>
<dbReference type="Pfam" id="PF14559">
    <property type="entry name" value="TPR_19"/>
    <property type="match status" value="1"/>
</dbReference>
<evidence type="ECO:0000256" key="1">
    <source>
        <dbReference type="ARBA" id="ARBA00022737"/>
    </source>
</evidence>
<reference evidence="5" key="1">
    <citation type="journal article" date="2006" name="Science">
        <title>Phytophthora genome sequences uncover evolutionary origins and mechanisms of pathogenesis.</title>
        <authorList>
            <person name="Tyler B.M."/>
            <person name="Tripathy S."/>
            <person name="Zhang X."/>
            <person name="Dehal P."/>
            <person name="Jiang R.H."/>
            <person name="Aerts A."/>
            <person name="Arredondo F.D."/>
            <person name="Baxter L."/>
            <person name="Bensasson D."/>
            <person name="Beynon J.L."/>
            <person name="Chapman J."/>
            <person name="Damasceno C.M."/>
            <person name="Dorrance A.E."/>
            <person name="Dou D."/>
            <person name="Dickerman A.W."/>
            <person name="Dubchak I.L."/>
            <person name="Garbelotto M."/>
            <person name="Gijzen M."/>
            <person name="Gordon S.G."/>
            <person name="Govers F."/>
            <person name="Grunwald N.J."/>
            <person name="Huang W."/>
            <person name="Ivors K.L."/>
            <person name="Jones R.W."/>
            <person name="Kamoun S."/>
            <person name="Krampis K."/>
            <person name="Lamour K.H."/>
            <person name="Lee M.K."/>
            <person name="McDonald W.H."/>
            <person name="Medina M."/>
            <person name="Meijer H.J."/>
            <person name="Nordberg E.K."/>
            <person name="Maclean D.J."/>
            <person name="Ospina-Giraldo M.D."/>
            <person name="Morris P.F."/>
            <person name="Phuntumart V."/>
            <person name="Putnam N.H."/>
            <person name="Rash S."/>
            <person name="Rose J.K."/>
            <person name="Sakihama Y."/>
            <person name="Salamov A.A."/>
            <person name="Savidor A."/>
            <person name="Scheuring C.F."/>
            <person name="Smith B.M."/>
            <person name="Sobral B.W."/>
            <person name="Terry A."/>
            <person name="Torto-Alalibo T.A."/>
            <person name="Win J."/>
            <person name="Xu Z."/>
            <person name="Zhang H."/>
            <person name="Grigoriev I.V."/>
            <person name="Rokhsar D.S."/>
            <person name="Boore J.L."/>
        </authorList>
    </citation>
    <scope>NUCLEOTIDE SEQUENCE [LARGE SCALE GENOMIC DNA]</scope>
    <source>
        <strain evidence="5">Pr102</strain>
    </source>
</reference>
<keyword evidence="5" id="KW-1185">Reference proteome</keyword>
<dbReference type="HOGENOM" id="CLU_907547_0_0_1"/>
<dbReference type="EnsemblProtists" id="Phyra95391">
    <property type="protein sequence ID" value="Phyra95391"/>
    <property type="gene ID" value="Phyra95391"/>
</dbReference>
<reference evidence="4" key="2">
    <citation type="submission" date="2015-06" db="UniProtKB">
        <authorList>
            <consortium name="EnsemblProtists"/>
        </authorList>
    </citation>
    <scope>IDENTIFICATION</scope>
    <source>
        <strain evidence="4">Pr102</strain>
    </source>
</reference>
<dbReference type="SMART" id="SM00028">
    <property type="entry name" value="TPR"/>
    <property type="match status" value="4"/>
</dbReference>
<dbReference type="InterPro" id="IPR019734">
    <property type="entry name" value="TPR_rpt"/>
</dbReference>
<dbReference type="Gene3D" id="1.25.40.10">
    <property type="entry name" value="Tetratricopeptide repeat domain"/>
    <property type="match status" value="2"/>
</dbReference>
<dbReference type="AlphaFoldDB" id="H3HCP9"/>
<dbReference type="InParanoid" id="H3HCP9"/>
<dbReference type="SUPFAM" id="SSF48452">
    <property type="entry name" value="TPR-like"/>
    <property type="match status" value="1"/>
</dbReference>
<dbReference type="eggNOG" id="KOG4626">
    <property type="taxonomic scope" value="Eukaryota"/>
</dbReference>
<protein>
    <submittedName>
        <fullName evidence="4">Uncharacterized protein</fullName>
    </submittedName>
</protein>
<organism evidence="4 5">
    <name type="scientific">Phytophthora ramorum</name>
    <name type="common">Sudden oak death agent</name>
    <dbReference type="NCBI Taxonomy" id="164328"/>
    <lineage>
        <taxon>Eukaryota</taxon>
        <taxon>Sar</taxon>
        <taxon>Stramenopiles</taxon>
        <taxon>Oomycota</taxon>
        <taxon>Peronosporomycetes</taxon>
        <taxon>Peronosporales</taxon>
        <taxon>Peronosporaceae</taxon>
        <taxon>Phytophthora</taxon>
    </lineage>
</organism>
<evidence type="ECO:0000313" key="5">
    <source>
        <dbReference type="Proteomes" id="UP000005238"/>
    </source>
</evidence>
<dbReference type="InterPro" id="IPR011990">
    <property type="entry name" value="TPR-like_helical_dom_sf"/>
</dbReference>
<evidence type="ECO:0000256" key="3">
    <source>
        <dbReference type="PROSITE-ProRule" id="PRU00339"/>
    </source>
</evidence>
<dbReference type="Proteomes" id="UP000005238">
    <property type="component" value="Unassembled WGS sequence"/>
</dbReference>
<dbReference type="VEuPathDB" id="FungiDB:KRP23_15077"/>
<dbReference type="PANTHER" id="PTHR45586:SF1">
    <property type="entry name" value="LIPOPOLYSACCHARIDE ASSEMBLY PROTEIN B"/>
    <property type="match status" value="1"/>
</dbReference>
<feature type="repeat" description="TPR" evidence="3">
    <location>
        <begin position="63"/>
        <end position="96"/>
    </location>
</feature>
<evidence type="ECO:0000313" key="4">
    <source>
        <dbReference type="EnsemblProtists" id="Phyra95391"/>
    </source>
</evidence>
<dbReference type="InterPro" id="IPR051012">
    <property type="entry name" value="CellSynth/LPSAsmb/PSIAsmb"/>
</dbReference>
<dbReference type="Pfam" id="PF13432">
    <property type="entry name" value="TPR_16"/>
    <property type="match status" value="1"/>
</dbReference>
<dbReference type="VEuPathDB" id="FungiDB:KRP22_8723"/>